<dbReference type="GO" id="GO:0005829">
    <property type="term" value="C:cytosol"/>
    <property type="evidence" value="ECO:0007669"/>
    <property type="project" value="TreeGrafter"/>
</dbReference>
<dbReference type="AlphaFoldDB" id="A0A0M5L0H8"/>
<evidence type="ECO:0000313" key="6">
    <source>
        <dbReference type="EMBL" id="ALE19009.1"/>
    </source>
</evidence>
<dbReference type="SUPFAM" id="SSF48613">
    <property type="entry name" value="Heme oxygenase-like"/>
    <property type="match status" value="1"/>
</dbReference>
<feature type="domain" description="Thiaminase-2/PQQC" evidence="5">
    <location>
        <begin position="20"/>
        <end position="228"/>
    </location>
</feature>
<evidence type="ECO:0000256" key="4">
    <source>
        <dbReference type="PIRSR" id="PIRSR003170-2"/>
    </source>
</evidence>
<keyword evidence="2" id="KW-0784">Thiamine biosynthesis</keyword>
<dbReference type="STRING" id="1528099.AL705_04480"/>
<dbReference type="InterPro" id="IPR004305">
    <property type="entry name" value="Thiaminase-2/PQQC"/>
</dbReference>
<reference evidence="6 7" key="1">
    <citation type="journal article" date="2015" name="Genome Announc.">
        <title>Complete Genome Sequences for Two Strains of a Novel Fastidious, Partially Acid-Fast, Gram-Positive Corynebacterineae Bacterium, Derived from Human Clinical Samples.</title>
        <authorList>
            <person name="Nicholson A.C."/>
            <person name="Bell M."/>
            <person name="Humrighouse B.W."/>
            <person name="McQuiston J.R."/>
        </authorList>
    </citation>
    <scope>NUCLEOTIDE SEQUENCE [LARGE SCALE GENOMIC DNA]</scope>
    <source>
        <strain evidence="6 7">X1698</strain>
    </source>
</reference>
<dbReference type="GO" id="GO:0009228">
    <property type="term" value="P:thiamine biosynthetic process"/>
    <property type="evidence" value="ECO:0007669"/>
    <property type="project" value="UniProtKB-KW"/>
</dbReference>
<dbReference type="GO" id="GO:0009229">
    <property type="term" value="P:thiamine diphosphate biosynthetic process"/>
    <property type="evidence" value="ECO:0007669"/>
    <property type="project" value="UniProtKB-UniPathway"/>
</dbReference>
<dbReference type="KEGG" id="cbq:AL705_04480"/>
<dbReference type="PATRIC" id="fig|1562462.4.peg.914"/>
<dbReference type="InterPro" id="IPR016084">
    <property type="entry name" value="Haem_Oase-like_multi-hlx"/>
</dbReference>
<feature type="binding site" evidence="4">
    <location>
        <position position="146"/>
    </location>
    <ligand>
        <name>substrate</name>
    </ligand>
</feature>
<gene>
    <name evidence="6" type="ORF">AL705_04480</name>
</gene>
<dbReference type="EC" id="3.5.99.2" evidence="2"/>
<dbReference type="Gene3D" id="1.20.910.10">
    <property type="entry name" value="Heme oxygenase-like"/>
    <property type="match status" value="1"/>
</dbReference>
<dbReference type="UniPathway" id="UPA00060"/>
<dbReference type="PANTHER" id="PTHR43198">
    <property type="entry name" value="BIFUNCTIONAL TH2 PROTEIN"/>
    <property type="match status" value="1"/>
</dbReference>
<dbReference type="OrthoDB" id="3711545at2"/>
<dbReference type="InterPro" id="IPR026285">
    <property type="entry name" value="TenA_E"/>
</dbReference>
<dbReference type="PIRSF" id="PIRSF003170">
    <property type="entry name" value="Pet18p"/>
    <property type="match status" value="1"/>
</dbReference>
<feature type="active site" description="Proton donor" evidence="3">
    <location>
        <position position="220"/>
    </location>
</feature>
<dbReference type="RefSeq" id="WP_053961994.1">
    <property type="nucleotide sequence ID" value="NZ_CAMJVL010000033.1"/>
</dbReference>
<organism evidence="6 7">
    <name type="scientific">Lawsonella clevelandensis</name>
    <dbReference type="NCBI Taxonomy" id="1528099"/>
    <lineage>
        <taxon>Bacteria</taxon>
        <taxon>Bacillati</taxon>
        <taxon>Actinomycetota</taxon>
        <taxon>Actinomycetes</taxon>
        <taxon>Mycobacteriales</taxon>
        <taxon>Lawsonellaceae</taxon>
        <taxon>Lawsonella</taxon>
    </lineage>
</organism>
<accession>A0A0M5L0H8</accession>
<dbReference type="CDD" id="cd19358">
    <property type="entry name" value="TenA_E_Spr0628-like"/>
    <property type="match status" value="1"/>
</dbReference>
<evidence type="ECO:0000256" key="2">
    <source>
        <dbReference type="PIRNR" id="PIRNR003170"/>
    </source>
</evidence>
<name>A0A0M5L0H8_9ACTN</name>
<evidence type="ECO:0000256" key="3">
    <source>
        <dbReference type="PIRSR" id="PIRSR003170-1"/>
    </source>
</evidence>
<keyword evidence="2" id="KW-0378">Hydrolase</keyword>
<comment type="catalytic activity">
    <reaction evidence="2">
        <text>4-amino-5-aminomethyl-2-methylpyrimidine + H2O = 4-amino-5-hydroxymethyl-2-methylpyrimidine + NH4(+)</text>
        <dbReference type="Rhea" id="RHEA:31799"/>
        <dbReference type="ChEBI" id="CHEBI:15377"/>
        <dbReference type="ChEBI" id="CHEBI:16892"/>
        <dbReference type="ChEBI" id="CHEBI:28938"/>
        <dbReference type="ChEBI" id="CHEBI:63416"/>
        <dbReference type="EC" id="3.5.99.2"/>
    </reaction>
</comment>
<evidence type="ECO:0000256" key="1">
    <source>
        <dbReference type="ARBA" id="ARBA00004948"/>
    </source>
</evidence>
<comment type="pathway">
    <text evidence="1 2">Cofactor biosynthesis; thiamine diphosphate biosynthesis.</text>
</comment>
<dbReference type="Proteomes" id="UP000068137">
    <property type="component" value="Chromosome"/>
</dbReference>
<comment type="function">
    <text evidence="2">Catalyzes an amino-pyrimidine hydrolysis reaction at the C5' of the pyrimidine moiety of thiamine compounds, a reaction that is part of a thiamine salvage pathway. Thus, catalyzes the conversion of 4-amino-5-aminomethyl-2-methylpyrimidine to 4-amino-5-hydroxymethyl-2-methylpyrimidine (HMP).</text>
</comment>
<comment type="similarity">
    <text evidence="2">Belongs to the TenA family.</text>
</comment>
<dbReference type="Pfam" id="PF03070">
    <property type="entry name" value="TENA_THI-4"/>
    <property type="match status" value="1"/>
</dbReference>
<comment type="catalytic activity">
    <reaction evidence="2">
        <text>thiamine + H2O = 5-(2-hydroxyethyl)-4-methylthiazole + 4-amino-5-hydroxymethyl-2-methylpyrimidine + H(+)</text>
        <dbReference type="Rhea" id="RHEA:17509"/>
        <dbReference type="ChEBI" id="CHEBI:15377"/>
        <dbReference type="ChEBI" id="CHEBI:15378"/>
        <dbReference type="ChEBI" id="CHEBI:16892"/>
        <dbReference type="ChEBI" id="CHEBI:17957"/>
        <dbReference type="ChEBI" id="CHEBI:18385"/>
        <dbReference type="EC" id="3.5.99.2"/>
    </reaction>
</comment>
<dbReference type="EMBL" id="CP012390">
    <property type="protein sequence ID" value="ALE19009.1"/>
    <property type="molecule type" value="Genomic_DNA"/>
</dbReference>
<dbReference type="PANTHER" id="PTHR43198:SF2">
    <property type="entry name" value="SI:CH1073-67J19.1-RELATED"/>
    <property type="match status" value="1"/>
</dbReference>
<feature type="binding site" evidence="4">
    <location>
        <position position="92"/>
    </location>
    <ligand>
        <name>substrate</name>
    </ligand>
</feature>
<dbReference type="InterPro" id="IPR050967">
    <property type="entry name" value="Thiamine_Salvage_TenA"/>
</dbReference>
<sequence length="229" mass="25935">MSRKLIDLVPGGHVEFLLASAREDWDAAVNHRFVDELFDGSLDDGVLAGYLVQDYQFFDAFLSMLGGCVAYADRVDSKLTFAAQLGMLADDEDGYFQKAFAELGVSEADQQDPPLTEVTKAFRAMMYDAANSQSYQDLLVMLVVAEWLYLDWGERGSTDNDPAPLPERYVHAGWVELHRGREFQKWCQFLVNELERVFPEDDESLADALTLRFQKAVALERGFFDVAYN</sequence>
<dbReference type="GO" id="GO:0050334">
    <property type="term" value="F:thiaminase activity"/>
    <property type="evidence" value="ECO:0007669"/>
    <property type="project" value="UniProtKB-UniRule"/>
</dbReference>
<proteinExistence type="inferred from homology"/>
<protein>
    <recommendedName>
        <fullName evidence="2">Aminopyrimidine aminohydrolase</fullName>
        <ecNumber evidence="2">3.5.99.2</ecNumber>
    </recommendedName>
</protein>
<feature type="binding site" evidence="4">
    <location>
        <position position="54"/>
    </location>
    <ligand>
        <name>substrate</name>
    </ligand>
</feature>
<evidence type="ECO:0000313" key="7">
    <source>
        <dbReference type="Proteomes" id="UP000068137"/>
    </source>
</evidence>
<evidence type="ECO:0000259" key="5">
    <source>
        <dbReference type="Pfam" id="PF03070"/>
    </source>
</evidence>